<organism evidence="2 3">
    <name type="scientific">Puccinia sorghi</name>
    <dbReference type="NCBI Taxonomy" id="27349"/>
    <lineage>
        <taxon>Eukaryota</taxon>
        <taxon>Fungi</taxon>
        <taxon>Dikarya</taxon>
        <taxon>Basidiomycota</taxon>
        <taxon>Pucciniomycotina</taxon>
        <taxon>Pucciniomycetes</taxon>
        <taxon>Pucciniales</taxon>
        <taxon>Pucciniaceae</taxon>
        <taxon>Puccinia</taxon>
    </lineage>
</organism>
<gene>
    <name evidence="2" type="ORF">VP01_289g8</name>
</gene>
<accession>A0A0L6V1I4</accession>
<protein>
    <submittedName>
        <fullName evidence="2">Uncharacterized protein</fullName>
    </submittedName>
</protein>
<evidence type="ECO:0000256" key="1">
    <source>
        <dbReference type="SAM" id="MobiDB-lite"/>
    </source>
</evidence>
<name>A0A0L6V1I4_9BASI</name>
<dbReference type="Proteomes" id="UP000037035">
    <property type="component" value="Unassembled WGS sequence"/>
</dbReference>
<evidence type="ECO:0000313" key="2">
    <source>
        <dbReference type="EMBL" id="KNZ54626.1"/>
    </source>
</evidence>
<feature type="region of interest" description="Disordered" evidence="1">
    <location>
        <begin position="41"/>
        <end position="60"/>
    </location>
</feature>
<dbReference type="EMBL" id="LAVV01007834">
    <property type="protein sequence ID" value="KNZ54626.1"/>
    <property type="molecule type" value="Genomic_DNA"/>
</dbReference>
<dbReference type="AlphaFoldDB" id="A0A0L6V1I4"/>
<dbReference type="PROSITE" id="PS51257">
    <property type="entry name" value="PROKAR_LIPOPROTEIN"/>
    <property type="match status" value="1"/>
</dbReference>
<reference evidence="2 3" key="1">
    <citation type="submission" date="2015-08" db="EMBL/GenBank/DDBJ databases">
        <title>Next Generation Sequencing and Analysis of the Genome of Puccinia sorghi L Schw, the Causal Agent of Maize Common Rust.</title>
        <authorList>
            <person name="Rochi L."/>
            <person name="Burguener G."/>
            <person name="Darino M."/>
            <person name="Turjanski A."/>
            <person name="Kreff E."/>
            <person name="Dieguez M.J."/>
            <person name="Sacco F."/>
        </authorList>
    </citation>
    <scope>NUCLEOTIDE SEQUENCE [LARGE SCALE GENOMIC DNA]</scope>
    <source>
        <strain evidence="2 3">RO10H11247</strain>
    </source>
</reference>
<comment type="caution">
    <text evidence="2">The sequence shown here is derived from an EMBL/GenBank/DDBJ whole genome shotgun (WGS) entry which is preliminary data.</text>
</comment>
<sequence length="60" mass="6690">MATELDKPLAEFEWYHLTSVATGCLVDSSMVNPRMVKKIEEQDRSDQGTGDHGKMEVACC</sequence>
<keyword evidence="3" id="KW-1185">Reference proteome</keyword>
<proteinExistence type="predicted"/>
<evidence type="ECO:0000313" key="3">
    <source>
        <dbReference type="Proteomes" id="UP000037035"/>
    </source>
</evidence>
<dbReference type="VEuPathDB" id="FungiDB:VP01_289g8"/>